<feature type="region of interest" description="Disordered" evidence="2">
    <location>
        <begin position="1502"/>
        <end position="1525"/>
    </location>
</feature>
<feature type="compositionally biased region" description="Gly residues" evidence="2">
    <location>
        <begin position="1437"/>
        <end position="1453"/>
    </location>
</feature>
<dbReference type="Gene3D" id="3.40.50.1000">
    <property type="entry name" value="HAD superfamily/HAD-like"/>
    <property type="match status" value="2"/>
</dbReference>
<name>A0A5A8C4X2_CAFRO</name>
<protein>
    <recommendedName>
        <fullName evidence="3">CBM20 domain-containing protein</fullName>
    </recommendedName>
</protein>
<dbReference type="Gene3D" id="2.60.40.10">
    <property type="entry name" value="Immunoglobulins"/>
    <property type="match status" value="1"/>
</dbReference>
<dbReference type="Proteomes" id="UP000324907">
    <property type="component" value="Unassembled WGS sequence"/>
</dbReference>
<feature type="compositionally biased region" description="Polar residues" evidence="2">
    <location>
        <begin position="159"/>
        <end position="168"/>
    </location>
</feature>
<feature type="region of interest" description="Disordered" evidence="2">
    <location>
        <begin position="1539"/>
        <end position="1573"/>
    </location>
</feature>
<gene>
    <name evidence="4" type="ORF">FNF28_07603</name>
</gene>
<feature type="region of interest" description="Disordered" evidence="2">
    <location>
        <begin position="1208"/>
        <end position="1317"/>
    </location>
</feature>
<evidence type="ECO:0000313" key="5">
    <source>
        <dbReference type="Proteomes" id="UP000324907"/>
    </source>
</evidence>
<dbReference type="GO" id="GO:0004805">
    <property type="term" value="F:trehalose-phosphatase activity"/>
    <property type="evidence" value="ECO:0007669"/>
    <property type="project" value="TreeGrafter"/>
</dbReference>
<dbReference type="PANTHER" id="PTHR10788">
    <property type="entry name" value="TREHALOSE-6-PHOSPHATE SYNTHASE"/>
    <property type="match status" value="1"/>
</dbReference>
<feature type="compositionally biased region" description="Low complexity" evidence="2">
    <location>
        <begin position="1871"/>
        <end position="1882"/>
    </location>
</feature>
<comment type="similarity">
    <text evidence="1">In the N-terminal section; belongs to the glycosyltransferase 20 family.</text>
</comment>
<dbReference type="PROSITE" id="PS51166">
    <property type="entry name" value="CBM20"/>
    <property type="match status" value="1"/>
</dbReference>
<accession>A0A5A8C4X2</accession>
<feature type="compositionally biased region" description="Basic and acidic residues" evidence="2">
    <location>
        <begin position="573"/>
        <end position="583"/>
    </location>
</feature>
<dbReference type="SUPFAM" id="SSF56784">
    <property type="entry name" value="HAD-like"/>
    <property type="match status" value="1"/>
</dbReference>
<dbReference type="InterPro" id="IPR013784">
    <property type="entry name" value="Carb-bd-like_fold"/>
</dbReference>
<evidence type="ECO:0000256" key="1">
    <source>
        <dbReference type="ARBA" id="ARBA00005409"/>
    </source>
</evidence>
<feature type="region of interest" description="Disordered" evidence="2">
    <location>
        <begin position="1330"/>
        <end position="1350"/>
    </location>
</feature>
<feature type="compositionally biased region" description="Low complexity" evidence="2">
    <location>
        <begin position="1386"/>
        <end position="1395"/>
    </location>
</feature>
<evidence type="ECO:0000313" key="4">
    <source>
        <dbReference type="EMBL" id="KAA0147140.1"/>
    </source>
</evidence>
<dbReference type="SUPFAM" id="SSF49452">
    <property type="entry name" value="Starch-binding domain-like"/>
    <property type="match status" value="1"/>
</dbReference>
<feature type="region of interest" description="Disordered" evidence="2">
    <location>
        <begin position="1862"/>
        <end position="1945"/>
    </location>
</feature>
<feature type="domain" description="CBM20" evidence="3">
    <location>
        <begin position="1"/>
        <end position="110"/>
    </location>
</feature>
<feature type="compositionally biased region" description="Low complexity" evidence="2">
    <location>
        <begin position="1837"/>
        <end position="1847"/>
    </location>
</feature>
<proteinExistence type="inferred from homology"/>
<evidence type="ECO:0000256" key="2">
    <source>
        <dbReference type="SAM" id="MobiDB-lite"/>
    </source>
</evidence>
<feature type="compositionally biased region" description="Low complexity" evidence="2">
    <location>
        <begin position="130"/>
        <end position="148"/>
    </location>
</feature>
<feature type="region of interest" description="Disordered" evidence="2">
    <location>
        <begin position="1419"/>
        <end position="1457"/>
    </location>
</feature>
<dbReference type="Pfam" id="PF00686">
    <property type="entry name" value="CBM_20"/>
    <property type="match status" value="1"/>
</dbReference>
<dbReference type="GO" id="GO:0005992">
    <property type="term" value="P:trehalose biosynthetic process"/>
    <property type="evidence" value="ECO:0007669"/>
    <property type="project" value="InterPro"/>
</dbReference>
<organism evidence="4 5">
    <name type="scientific">Cafeteria roenbergensis</name>
    <name type="common">Marine flagellate</name>
    <dbReference type="NCBI Taxonomy" id="33653"/>
    <lineage>
        <taxon>Eukaryota</taxon>
        <taxon>Sar</taxon>
        <taxon>Stramenopiles</taxon>
        <taxon>Bigyra</taxon>
        <taxon>Opalozoa</taxon>
        <taxon>Bicosoecida</taxon>
        <taxon>Cafeteriaceae</taxon>
        <taxon>Cafeteria</taxon>
    </lineage>
</organism>
<dbReference type="EMBL" id="VLTL01000290">
    <property type="protein sequence ID" value="KAA0147140.1"/>
    <property type="molecule type" value="Genomic_DNA"/>
</dbReference>
<dbReference type="InterPro" id="IPR023214">
    <property type="entry name" value="HAD_sf"/>
</dbReference>
<dbReference type="InterPro" id="IPR013783">
    <property type="entry name" value="Ig-like_fold"/>
</dbReference>
<comment type="caution">
    <text evidence="4">The sequence shown here is derived from an EMBL/GenBank/DDBJ whole genome shotgun (WGS) entry which is preliminary data.</text>
</comment>
<reference evidence="4 5" key="1">
    <citation type="submission" date="2019-07" db="EMBL/GenBank/DDBJ databases">
        <title>Genomes of Cafeteria roenbergensis.</title>
        <authorList>
            <person name="Fischer M.G."/>
            <person name="Hackl T."/>
            <person name="Roman M."/>
        </authorList>
    </citation>
    <scope>NUCLEOTIDE SEQUENCE [LARGE SCALE GENOMIC DNA]</scope>
    <source>
        <strain evidence="4 5">RCC970-E3</strain>
    </source>
</reference>
<dbReference type="PANTHER" id="PTHR10788:SF94">
    <property type="entry name" value="ALPHA,ALPHA-TREHALOSE-PHOSPHATE SYNTHASE [UDP-FORMING] 5"/>
    <property type="match status" value="1"/>
</dbReference>
<feature type="region of interest" description="Disordered" evidence="2">
    <location>
        <begin position="1755"/>
        <end position="1847"/>
    </location>
</feature>
<dbReference type="SMART" id="SM01065">
    <property type="entry name" value="CBM_2"/>
    <property type="match status" value="1"/>
</dbReference>
<dbReference type="InterPro" id="IPR036412">
    <property type="entry name" value="HAD-like_sf"/>
</dbReference>
<dbReference type="InterPro" id="IPR003337">
    <property type="entry name" value="Trehalose_PPase"/>
</dbReference>
<dbReference type="Pfam" id="PF00982">
    <property type="entry name" value="Glyco_transf_20"/>
    <property type="match status" value="2"/>
</dbReference>
<dbReference type="GO" id="GO:0005829">
    <property type="term" value="C:cytosol"/>
    <property type="evidence" value="ECO:0007669"/>
    <property type="project" value="TreeGrafter"/>
</dbReference>
<dbReference type="InterPro" id="IPR001830">
    <property type="entry name" value="Glyco_trans_20"/>
</dbReference>
<dbReference type="Pfam" id="PF02358">
    <property type="entry name" value="Trehalose_PPase"/>
    <property type="match status" value="1"/>
</dbReference>
<dbReference type="InterPro" id="IPR002044">
    <property type="entry name" value="CBM20"/>
</dbReference>
<dbReference type="Gene3D" id="3.40.50.2000">
    <property type="entry name" value="Glycogen Phosphorylase B"/>
    <property type="match status" value="2"/>
</dbReference>
<feature type="compositionally biased region" description="Polar residues" evidence="2">
    <location>
        <begin position="1755"/>
        <end position="1764"/>
    </location>
</feature>
<feature type="compositionally biased region" description="Low complexity" evidence="2">
    <location>
        <begin position="1419"/>
        <end position="1436"/>
    </location>
</feature>
<feature type="region of interest" description="Disordered" evidence="2">
    <location>
        <begin position="130"/>
        <end position="198"/>
    </location>
</feature>
<dbReference type="GO" id="GO:2001070">
    <property type="term" value="F:starch binding"/>
    <property type="evidence" value="ECO:0007669"/>
    <property type="project" value="InterPro"/>
</dbReference>
<dbReference type="CDD" id="cd05467">
    <property type="entry name" value="CBM20"/>
    <property type="match status" value="1"/>
</dbReference>
<feature type="region of interest" description="Disordered" evidence="2">
    <location>
        <begin position="567"/>
        <end position="593"/>
    </location>
</feature>
<sequence>MAAPATAFLTLQVSATVHMGEAVYLTGAAPSMGSWDLSSAVQLVTTPERFPVWYTPTPLPVPARKRVEYKYMIYSGGRFQRWENLDGNRVTAEAPDAGSTAAQPLDTLDVAPGAAAPGAAVAAAAPGQAAGPSAIPAAAAPAPAQAAEPPQPLAAPASRSGSPATSPRISGPRSGHSATGPDGQSATGGDPGPGAHDHRRSRFELARNDGVIICCLRLPARVRRDASTGKWTASWDPEHLLARKRASFADALRVLYVGLAVADEAILPSDQAEVEAVLAQFHCCPVFVNPSTRRQFERGFCRDTLWGVMHNVVDVFGRRPTRWWTRDNQEDRWQAYSVVNQAFTDKVVQRYSEGDLVWAHGHHLLLMPQFIARRIRKATPSVGLFLHAPFPSSEIFRSLSCRQDLLRGMLLSGQLGFHLFEYARHFSTSCRRILSLHESDDAGERDRGHPGSQIIEYQGRNVSLTVSHAGIEPSVFARDVRSATARRESAQLRAILVDRDLDELARARRMMPHPPEEVCSRAVAAKAREVAQAADALSYGAISRSDDVPLMAAVLAALPASPGPAVALPVGPDGRHPAHDPRSRRAPAWGPLPRAAAARPAAAAAAGEGGASGAPLAGEACPAPEGAWQPAKEAAADPWADGKRRLAVGVETLSRLDAIPLKLCAWEALLRRCPHWVGRVALVQVCVADADAAEESDAVLSEARHIAARTNASYSVGSDGRSFPPVILIERSAPLPARSRAALFAAADVLVSLPLRAGFVSAPLEYVWAAAPEGRGAYSPAGVDPCLVQGPDGRLPLPAELDTLRGGRPGVAVLSEFMAGSRVLCGALRVNPWKTEEVVAAIAIALGMPGSERVARWESSASFVGNCSTADWAERVLTDLKRNASAVGRRAVVTMGLGYTYRNVNFGSKFRKLQTGNVLRAFRHSHRRVIFTDYGGTLHTRDVAEARRRALARGKLLGRDDAPPITPETFAALKQLSADPRTVVFVISGKERHVLDKAFEDLPDVGLAAEHGFFFRWPAKLSARAAAGQSGRWHRLISRFDDSWLDLALSIMELYTARTNGTFILRKGSAIAWHFGDADAEFGSMQAKELKDHLGGVMGTMPVEVVSGLNYIEVRPRDVHKGAIAIHVLSRLERVLGGAGDRSAFAPGDFGSASGGGALPSPAPASISGMSFPRKSTSRGLFGVNTGPAPSTPMSGGSTGTLGTLPIMDEGGRSEDAPAGHAMPAETSLGPPRASTLHHGQRVASAASRLATSVDSPSLPHAVAGGSGAAWGQDDSSLGNRGDAASRRPELYRGASDGSAWPGDATRPRGRSSASSTGFMVGERFFPQRGTNAPVAASSRDAPPPSPFVGAMSSSFLSGAAPMMSPHMGPQPTPLLGASTTQYRRSGPGSAGSSGCLDGADPGHISRARAAVSGSAGDQASAAGASAGAEAPAATAGAGGDGQQGAPAGGGTAGRQAPSGRVIDFVLAAGDDTSDELMFTALNDWRRWGDGNGHHAVVARGLSEPPRSLEQPRADGAAGPTAPASRHAHLGHVEMARRAVSTQAGAPVGRGPGGARPAADATPAAKSSTHHRSVFTITVGQKPSRAHTFVDDTQAVEDLYTALARLSARSAPNRSMVDLRAAGTASRRGRPSVALHHSPQSPPLQHHTSPAGLDLGLGVGSDAAAAGAGPSLPGQMVLTAWPDRRVRSNSAASSESASSLHNAAVAGALLVSDRHAGSYTASGLALPASSPPAPNMDAADRSRSVVDMSLGLFTHSSAPHSGASTPMLPPLGRSSAEQSPLLQSLRQHASTGATPFPDASSGGTGMPRDDAGARLGAGGAGMGSTAATPPEAPWDRPSSGSTTPVSSGMQWLSQVALTAGIGVPHSGQPSAAATPADADAAPGSRPGWASAPRHASAIARPASHVQMEDGRRRGHASAMPRSLSGNIQSYFRSVEAQPEDEPMEF</sequence>
<dbReference type="SUPFAM" id="SSF53756">
    <property type="entry name" value="UDP-Glycosyltransferase/glycogen phosphorylase"/>
    <property type="match status" value="2"/>
</dbReference>
<feature type="compositionally biased region" description="Polar residues" evidence="2">
    <location>
        <begin position="1775"/>
        <end position="1793"/>
    </location>
</feature>
<feature type="region of interest" description="Disordered" evidence="2">
    <location>
        <begin position="1362"/>
        <end position="1402"/>
    </location>
</feature>
<evidence type="ECO:0000259" key="3">
    <source>
        <dbReference type="PROSITE" id="PS51166"/>
    </source>
</evidence>
<feature type="compositionally biased region" description="Low complexity" evidence="2">
    <location>
        <begin position="1555"/>
        <end position="1565"/>
    </location>
</feature>
<feature type="compositionally biased region" description="Low complexity" evidence="2">
    <location>
        <begin position="1635"/>
        <end position="1656"/>
    </location>
</feature>
<feature type="region of interest" description="Disordered" evidence="2">
    <location>
        <begin position="1621"/>
        <end position="1656"/>
    </location>
</feature>